<dbReference type="InterPro" id="IPR003313">
    <property type="entry name" value="AraC-bd"/>
</dbReference>
<dbReference type="PRINTS" id="PR00032">
    <property type="entry name" value="HTHARAC"/>
</dbReference>
<reference evidence="6 9" key="2">
    <citation type="submission" date="2021-01" db="EMBL/GenBank/DDBJ databases">
        <title>Whole genome shotgun sequence of Cellulomonas oligotrophica NBRC 109435.</title>
        <authorList>
            <person name="Komaki H."/>
            <person name="Tamura T."/>
        </authorList>
    </citation>
    <scope>NUCLEOTIDE SEQUENCE [LARGE SCALE GENOMIC DNA]</scope>
    <source>
        <strain evidence="6 9">NBRC 109435</strain>
    </source>
</reference>
<proteinExistence type="predicted"/>
<dbReference type="EMBL" id="BONN01000014">
    <property type="protein sequence ID" value="GIG34250.1"/>
    <property type="molecule type" value="Genomic_DNA"/>
</dbReference>
<dbReference type="Pfam" id="PF12833">
    <property type="entry name" value="HTH_18"/>
    <property type="match status" value="1"/>
</dbReference>
<dbReference type="Gene3D" id="2.60.120.280">
    <property type="entry name" value="Regulatory protein AraC"/>
    <property type="match status" value="1"/>
</dbReference>
<dbReference type="SMART" id="SM00342">
    <property type="entry name" value="HTH_ARAC"/>
    <property type="match status" value="1"/>
</dbReference>
<dbReference type="EMBL" id="JACCBK010000001">
    <property type="protein sequence ID" value="NYD87331.1"/>
    <property type="molecule type" value="Genomic_DNA"/>
</dbReference>
<keyword evidence="9" id="KW-1185">Reference proteome</keyword>
<dbReference type="PANTHER" id="PTHR46796">
    <property type="entry name" value="HTH-TYPE TRANSCRIPTIONAL ACTIVATOR RHAS-RELATED"/>
    <property type="match status" value="1"/>
</dbReference>
<dbReference type="InterPro" id="IPR009057">
    <property type="entry name" value="Homeodomain-like_sf"/>
</dbReference>
<evidence type="ECO:0000256" key="3">
    <source>
        <dbReference type="ARBA" id="ARBA00023159"/>
    </source>
</evidence>
<dbReference type="GO" id="GO:0043565">
    <property type="term" value="F:sequence-specific DNA binding"/>
    <property type="evidence" value="ECO:0007669"/>
    <property type="project" value="InterPro"/>
</dbReference>
<dbReference type="RefSeq" id="WP_239073017.1">
    <property type="nucleotide sequence ID" value="NZ_BAABFI010000023.1"/>
</dbReference>
<dbReference type="InterPro" id="IPR018062">
    <property type="entry name" value="HTH_AraC-typ_CS"/>
</dbReference>
<reference evidence="7 8" key="1">
    <citation type="submission" date="2020-07" db="EMBL/GenBank/DDBJ databases">
        <title>Sequencing the genomes of 1000 actinobacteria strains.</title>
        <authorList>
            <person name="Klenk H.-P."/>
        </authorList>
    </citation>
    <scope>NUCLEOTIDE SEQUENCE [LARGE SCALE GENOMIC DNA]</scope>
    <source>
        <strain evidence="7 8">DSM 24482</strain>
    </source>
</reference>
<keyword evidence="2 7" id="KW-0238">DNA-binding</keyword>
<dbReference type="Proteomes" id="UP000618382">
    <property type="component" value="Unassembled WGS sequence"/>
</dbReference>
<dbReference type="AlphaFoldDB" id="A0A7Y9FJS2"/>
<organism evidence="7 8">
    <name type="scientific">Cellulomonas oligotrophica</name>
    <dbReference type="NCBI Taxonomy" id="931536"/>
    <lineage>
        <taxon>Bacteria</taxon>
        <taxon>Bacillati</taxon>
        <taxon>Actinomycetota</taxon>
        <taxon>Actinomycetes</taxon>
        <taxon>Micrococcales</taxon>
        <taxon>Cellulomonadaceae</taxon>
        <taxon>Cellulomonas</taxon>
    </lineage>
</organism>
<gene>
    <name evidence="7" type="ORF">BKA21_002880</name>
    <name evidence="6" type="ORF">Col01nite_34090</name>
</gene>
<dbReference type="GO" id="GO:0003700">
    <property type="term" value="F:DNA-binding transcription factor activity"/>
    <property type="evidence" value="ECO:0007669"/>
    <property type="project" value="InterPro"/>
</dbReference>
<evidence type="ECO:0000256" key="1">
    <source>
        <dbReference type="ARBA" id="ARBA00023015"/>
    </source>
</evidence>
<keyword evidence="4" id="KW-0804">Transcription</keyword>
<evidence type="ECO:0000313" key="6">
    <source>
        <dbReference type="EMBL" id="GIG34250.1"/>
    </source>
</evidence>
<dbReference type="PROSITE" id="PS01124">
    <property type="entry name" value="HTH_ARAC_FAMILY_2"/>
    <property type="match status" value="1"/>
</dbReference>
<evidence type="ECO:0000256" key="4">
    <source>
        <dbReference type="ARBA" id="ARBA00023163"/>
    </source>
</evidence>
<dbReference type="InterPro" id="IPR018060">
    <property type="entry name" value="HTH_AraC"/>
</dbReference>
<evidence type="ECO:0000313" key="8">
    <source>
        <dbReference type="Proteomes" id="UP000577956"/>
    </source>
</evidence>
<comment type="caution">
    <text evidence="7">The sequence shown here is derived from an EMBL/GenBank/DDBJ whole genome shotgun (WGS) entry which is preliminary data.</text>
</comment>
<sequence>MRGQTVGRPDGFAGQRLCVVPRPLVAAALTRAPTRRLLVTDAGLFARARDHLRRRPSGSPEAVWLLCTAGSGWVDVDGTRTDVAAGTCVVLPPGVPHAYGADRTAPWTIWWWHTRGSDVGDLVRGIDGPPGRAGSVVVRTPERAVALADEIVTTLERGQQPAHLAAAAGAAWHLATWLAAQRTAPDRGTPVDRALRHLDERLDRDVGVAELAALVGVSPSHLGALVRAATGGGVLAYRTAARMARARHLLDTTDAPVAEVARAVGYDDPLYFSRRFRRTHGTSPSAYRAEHKG</sequence>
<evidence type="ECO:0000259" key="5">
    <source>
        <dbReference type="PROSITE" id="PS01124"/>
    </source>
</evidence>
<dbReference type="SUPFAM" id="SSF46689">
    <property type="entry name" value="Homeodomain-like"/>
    <property type="match status" value="2"/>
</dbReference>
<evidence type="ECO:0000313" key="9">
    <source>
        <dbReference type="Proteomes" id="UP000618382"/>
    </source>
</evidence>
<name>A0A7Y9FJS2_9CELL</name>
<dbReference type="Pfam" id="PF02311">
    <property type="entry name" value="AraC_binding"/>
    <property type="match status" value="1"/>
</dbReference>
<dbReference type="CDD" id="cd06986">
    <property type="entry name" value="cupin_MmsR-like_N"/>
    <property type="match status" value="1"/>
</dbReference>
<dbReference type="InterPro" id="IPR020449">
    <property type="entry name" value="Tscrpt_reg_AraC-type_HTH"/>
</dbReference>
<keyword evidence="1" id="KW-0805">Transcription regulation</keyword>
<keyword evidence="3" id="KW-0010">Activator</keyword>
<protein>
    <submittedName>
        <fullName evidence="6">AraC family transcriptional regulator</fullName>
    </submittedName>
    <submittedName>
        <fullName evidence="7">AraC-like DNA-binding protein</fullName>
    </submittedName>
</protein>
<feature type="domain" description="HTH araC/xylS-type" evidence="5">
    <location>
        <begin position="192"/>
        <end position="290"/>
    </location>
</feature>
<evidence type="ECO:0000313" key="7">
    <source>
        <dbReference type="EMBL" id="NYD87331.1"/>
    </source>
</evidence>
<dbReference type="InterPro" id="IPR050204">
    <property type="entry name" value="AraC_XylS_family_regulators"/>
</dbReference>
<accession>A0A7Y9FJS2</accession>
<dbReference type="Gene3D" id="1.10.10.60">
    <property type="entry name" value="Homeodomain-like"/>
    <property type="match status" value="2"/>
</dbReference>
<evidence type="ECO:0000256" key="2">
    <source>
        <dbReference type="ARBA" id="ARBA00023125"/>
    </source>
</evidence>
<dbReference type="PANTHER" id="PTHR46796:SF7">
    <property type="entry name" value="ARAC FAMILY TRANSCRIPTIONAL REGULATOR"/>
    <property type="match status" value="1"/>
</dbReference>
<dbReference type="PROSITE" id="PS00041">
    <property type="entry name" value="HTH_ARAC_FAMILY_1"/>
    <property type="match status" value="1"/>
</dbReference>
<dbReference type="Proteomes" id="UP000577956">
    <property type="component" value="Unassembled WGS sequence"/>
</dbReference>
<dbReference type="InterPro" id="IPR037923">
    <property type="entry name" value="HTH-like"/>
</dbReference>
<dbReference type="SUPFAM" id="SSF51215">
    <property type="entry name" value="Regulatory protein AraC"/>
    <property type="match status" value="1"/>
</dbReference>